<dbReference type="Proteomes" id="UP000668403">
    <property type="component" value="Unassembled WGS sequence"/>
</dbReference>
<sequence length="455" mass="48012">MTSTDAAPAGTTTADIIDALADISGGDALDAARRRRHDAREHAQGSFAAFFVPDDVTQVSLAERAAVALFVARLHEQEAAIAFYGALLRETGRDLGAGAGEALEPFIVAEAARASGQGPFGAFRAENVSESTTGPEYRVSSVDAAYALGDRLAAALEHAHLLVLHPRDGSRGALGTLLDAGWSTTGVVTISQLISFLTFQLRVVHGLGAVRGSVVAPGVALEPGRSEALAELAGSVARAAEARVAAAGGSVTTLPEHATETLPAAPSVHEPPRFTQDQLGWKSWIEPLPAADFTERHYAALVERDRVHMPYFRLLARDPEALRERTLTDLDIFHNPDAGLPRAERELAAAAASRFNGCVFCASVHARAASENGLAWDDVQRVLDEGVSARVSTRLDAVIDATVALTATPIRFGAAHLDALRDAGLDELSQLDAIQAGSFFNWANRLMLSLGEPSV</sequence>
<dbReference type="EMBL" id="JAGFBF010000005">
    <property type="protein sequence ID" value="MBO2990213.1"/>
    <property type="molecule type" value="Genomic_DNA"/>
</dbReference>
<protein>
    <submittedName>
        <fullName evidence="2">Alkylhydroperoxidase domain protein</fullName>
    </submittedName>
</protein>
<dbReference type="InterPro" id="IPR004675">
    <property type="entry name" value="AhpD_core"/>
</dbReference>
<accession>A0A939QFG1</accession>
<dbReference type="RefSeq" id="WP_208239032.1">
    <property type="nucleotide sequence ID" value="NZ_BAAAQU010000002.1"/>
</dbReference>
<dbReference type="NCBIfam" id="TIGR00778">
    <property type="entry name" value="ahpD_dom"/>
    <property type="match status" value="1"/>
</dbReference>
<dbReference type="Pfam" id="PF02627">
    <property type="entry name" value="CMD"/>
    <property type="match status" value="1"/>
</dbReference>
<dbReference type="PANTHER" id="PTHR35446">
    <property type="entry name" value="SI:CH211-175M2.5"/>
    <property type="match status" value="1"/>
</dbReference>
<keyword evidence="3" id="KW-1185">Reference proteome</keyword>
<dbReference type="GO" id="GO:0051920">
    <property type="term" value="F:peroxiredoxin activity"/>
    <property type="evidence" value="ECO:0007669"/>
    <property type="project" value="InterPro"/>
</dbReference>
<feature type="domain" description="Carboxymuconolactone decarboxylase-like" evidence="1">
    <location>
        <begin position="319"/>
        <end position="401"/>
    </location>
</feature>
<dbReference type="NCBIfam" id="TIGR01926">
    <property type="entry name" value="peroxid_rel"/>
    <property type="match status" value="1"/>
</dbReference>
<organism evidence="2 3">
    <name type="scientific">Leucobacter tardus</name>
    <dbReference type="NCBI Taxonomy" id="501483"/>
    <lineage>
        <taxon>Bacteria</taxon>
        <taxon>Bacillati</taxon>
        <taxon>Actinomycetota</taxon>
        <taxon>Actinomycetes</taxon>
        <taxon>Micrococcales</taxon>
        <taxon>Microbacteriaceae</taxon>
        <taxon>Leucobacter</taxon>
    </lineage>
</organism>
<dbReference type="PANTHER" id="PTHR35446:SF2">
    <property type="entry name" value="CARBOXYMUCONOLACTONE DECARBOXYLASE-LIKE DOMAIN-CONTAINING PROTEIN"/>
    <property type="match status" value="1"/>
</dbReference>
<gene>
    <name evidence="2" type="ORF">J4H85_09445</name>
</gene>
<dbReference type="InterPro" id="IPR003779">
    <property type="entry name" value="CMD-like"/>
</dbReference>
<comment type="caution">
    <text evidence="2">The sequence shown here is derived from an EMBL/GenBank/DDBJ whole genome shotgun (WGS) entry which is preliminary data.</text>
</comment>
<name>A0A939QFG1_9MICO</name>
<evidence type="ECO:0000259" key="1">
    <source>
        <dbReference type="Pfam" id="PF02627"/>
    </source>
</evidence>
<dbReference type="AlphaFoldDB" id="A0A939QFG1"/>
<dbReference type="InterPro" id="IPR010195">
    <property type="entry name" value="Uncharacterised_peroxidase-rel"/>
</dbReference>
<dbReference type="InterPro" id="IPR029032">
    <property type="entry name" value="AhpD-like"/>
</dbReference>
<reference evidence="2" key="1">
    <citation type="submission" date="2021-03" db="EMBL/GenBank/DDBJ databases">
        <title>Leucobacter chromiisoli sp. nov., isolated from chromium-containing soil of chemical plant.</title>
        <authorList>
            <person name="Xu Z."/>
        </authorList>
    </citation>
    <scope>NUCLEOTIDE SEQUENCE</scope>
    <source>
        <strain evidence="2">K 70/01</strain>
    </source>
</reference>
<dbReference type="NCBIfam" id="TIGR04029">
    <property type="entry name" value="CMD_Avi_7170"/>
    <property type="match status" value="1"/>
</dbReference>
<dbReference type="SUPFAM" id="SSF69118">
    <property type="entry name" value="AhpD-like"/>
    <property type="match status" value="2"/>
</dbReference>
<evidence type="ECO:0000313" key="3">
    <source>
        <dbReference type="Proteomes" id="UP000668403"/>
    </source>
</evidence>
<proteinExistence type="predicted"/>
<dbReference type="InterPro" id="IPR023923">
    <property type="entry name" value="AhpD_Avi7169"/>
</dbReference>
<dbReference type="NCBIfam" id="TIGR04030">
    <property type="entry name" value="perox_Avi_7169"/>
    <property type="match status" value="1"/>
</dbReference>
<dbReference type="Gene3D" id="1.20.1290.10">
    <property type="entry name" value="AhpD-like"/>
    <property type="match status" value="2"/>
</dbReference>
<evidence type="ECO:0000313" key="2">
    <source>
        <dbReference type="EMBL" id="MBO2990213.1"/>
    </source>
</evidence>
<dbReference type="InterPro" id="IPR023982">
    <property type="entry name" value="CHP04029_CMD-like"/>
</dbReference>